<dbReference type="GO" id="GO:0008270">
    <property type="term" value="F:zinc ion binding"/>
    <property type="evidence" value="ECO:0007669"/>
    <property type="project" value="UniProtKB-KW"/>
</dbReference>
<dbReference type="PROSITE" id="PS01358">
    <property type="entry name" value="ZF_RANBP2_1"/>
    <property type="match status" value="1"/>
</dbReference>
<reference evidence="8 9" key="1">
    <citation type="journal article" date="2018" name="BMC Genomics">
        <title>Genomic comparison of Trypanosoma conorhini and Trypanosoma rangeli to Trypanosoma cruzi strains of high and low virulence.</title>
        <authorList>
            <person name="Bradwell K.R."/>
            <person name="Koparde V.N."/>
            <person name="Matveyev A.V."/>
            <person name="Serrano M.G."/>
            <person name="Alves J.M."/>
            <person name="Parikh H."/>
            <person name="Huang B."/>
            <person name="Lee V."/>
            <person name="Espinosa-Alvarez O."/>
            <person name="Ortiz P.A."/>
            <person name="Costa-Martins A.G."/>
            <person name="Teixeira M.M."/>
            <person name="Buck G.A."/>
        </authorList>
    </citation>
    <scope>NUCLEOTIDE SEQUENCE [LARGE SCALE GENOMIC DNA]</scope>
    <source>
        <strain evidence="8 9">025E</strain>
    </source>
</reference>
<keyword evidence="2 4" id="KW-0863">Zinc-finger</keyword>
<dbReference type="InterPro" id="IPR001876">
    <property type="entry name" value="Znf_RanBP2"/>
</dbReference>
<feature type="compositionally biased region" description="Polar residues" evidence="5">
    <location>
        <begin position="139"/>
        <end position="151"/>
    </location>
</feature>
<accession>A0A3R7KZV4</accession>
<dbReference type="InterPro" id="IPR003323">
    <property type="entry name" value="OTU_dom"/>
</dbReference>
<feature type="compositionally biased region" description="Basic and acidic residues" evidence="5">
    <location>
        <begin position="485"/>
        <end position="496"/>
    </location>
</feature>
<proteinExistence type="predicted"/>
<feature type="region of interest" description="Disordered" evidence="5">
    <location>
        <begin position="485"/>
        <end position="541"/>
    </location>
</feature>
<dbReference type="PANTHER" id="PTHR12419">
    <property type="entry name" value="OTU DOMAIN CONTAINING PROTEIN"/>
    <property type="match status" value="1"/>
</dbReference>
<name>A0A3R7KZV4_9TRYP</name>
<evidence type="ECO:0000256" key="4">
    <source>
        <dbReference type="PROSITE-ProRule" id="PRU00322"/>
    </source>
</evidence>
<feature type="domain" description="RanBP2-type" evidence="6">
    <location>
        <begin position="210"/>
        <end position="232"/>
    </location>
</feature>
<dbReference type="SMART" id="SM00547">
    <property type="entry name" value="ZnF_RBZ"/>
    <property type="match status" value="1"/>
</dbReference>
<dbReference type="SUPFAM" id="SSF54001">
    <property type="entry name" value="Cysteine proteinases"/>
    <property type="match status" value="1"/>
</dbReference>
<feature type="region of interest" description="Disordered" evidence="5">
    <location>
        <begin position="139"/>
        <end position="161"/>
    </location>
</feature>
<gene>
    <name evidence="8" type="ORF">Tco025E_05402</name>
</gene>
<dbReference type="GO" id="GO:0004843">
    <property type="term" value="F:cysteine-type deubiquitinase activity"/>
    <property type="evidence" value="ECO:0007669"/>
    <property type="project" value="TreeGrafter"/>
</dbReference>
<dbReference type="Gene3D" id="3.90.70.80">
    <property type="match status" value="1"/>
</dbReference>
<feature type="domain" description="OTU" evidence="7">
    <location>
        <begin position="324"/>
        <end position="468"/>
    </location>
</feature>
<evidence type="ECO:0000256" key="3">
    <source>
        <dbReference type="ARBA" id="ARBA00022833"/>
    </source>
</evidence>
<organism evidence="8 9">
    <name type="scientific">Trypanosoma conorhini</name>
    <dbReference type="NCBI Taxonomy" id="83891"/>
    <lineage>
        <taxon>Eukaryota</taxon>
        <taxon>Discoba</taxon>
        <taxon>Euglenozoa</taxon>
        <taxon>Kinetoplastea</taxon>
        <taxon>Metakinetoplastina</taxon>
        <taxon>Trypanosomatida</taxon>
        <taxon>Trypanosomatidae</taxon>
        <taxon>Trypanosoma</taxon>
    </lineage>
</organism>
<feature type="compositionally biased region" description="Pro residues" evidence="5">
    <location>
        <begin position="502"/>
        <end position="512"/>
    </location>
</feature>
<comment type="caution">
    <text evidence="8">The sequence shown here is derived from an EMBL/GenBank/DDBJ whole genome shotgun (WGS) entry which is preliminary data.</text>
</comment>
<dbReference type="GO" id="GO:0016579">
    <property type="term" value="P:protein deubiquitination"/>
    <property type="evidence" value="ECO:0007669"/>
    <property type="project" value="TreeGrafter"/>
</dbReference>
<dbReference type="OrthoDB" id="415023at2759"/>
<dbReference type="InterPro" id="IPR050704">
    <property type="entry name" value="Peptidase_C85-like"/>
</dbReference>
<dbReference type="PANTHER" id="PTHR12419:SF111">
    <property type="entry name" value="OVARIAN TUMOR DOMAIN-CONTAINING DEUBIQUITINATING ENZYME 9"/>
    <property type="match status" value="1"/>
</dbReference>
<dbReference type="Gene3D" id="4.10.1060.10">
    <property type="entry name" value="Zinc finger, RanBP2-type"/>
    <property type="match status" value="1"/>
</dbReference>
<evidence type="ECO:0000256" key="5">
    <source>
        <dbReference type="SAM" id="MobiDB-lite"/>
    </source>
</evidence>
<sequence length="541" mass="59434">MQSLLPVVALVRERPGCEAGGGGCGDAEDGFSSTAGGACWLCRQPADYNLDGEYLLCFSCMRRMIILCVLPRVATPRRRRDDARLIAEIQKLLKSHSVPPATAPRASEGNFAREAARQGRDSCDTVSVVDPLQAHAVMSRSSATWRRTQQGGEAGGSRPPNSAALCEDPCGARQVRRASPVVCRFCGANCRFGEERVSRCRGTNFLHIPWTCDACGVVNAVESDKCYACDEPLVWACPQCTAEQRSCRSAEGMRCCCVCNKYSTPQQVVESYRAMAERRGGAEAGPGVEFGVNDAETIAEKRRQEAIEEAKGRLAERVAQLGLQRVNEQVSDGNCLFRCLANQLFGSPGDHALLRRLVVDYMRRRAQGYSVLFDGEAEWQEYLREMRRDGVWGDELCLNAAARCFRVNIHVITSDAARWHLVFQHEELRGARSAVASLAAQPATPERNSICLFLLYIAPVHFNDVVLHPAAAIDVRRCLEKSLRHMQRDEDSRQDVGEDVAGPPPPPASPPPHQKRSRSKPLGEAWATRGGGLASSQANRH</sequence>
<dbReference type="Pfam" id="PF02338">
    <property type="entry name" value="OTU"/>
    <property type="match status" value="1"/>
</dbReference>
<dbReference type="EMBL" id="MKKU01000282">
    <property type="protein sequence ID" value="RNF16822.1"/>
    <property type="molecule type" value="Genomic_DNA"/>
</dbReference>
<evidence type="ECO:0000313" key="8">
    <source>
        <dbReference type="EMBL" id="RNF16822.1"/>
    </source>
</evidence>
<dbReference type="InterPro" id="IPR038765">
    <property type="entry name" value="Papain-like_cys_pep_sf"/>
</dbReference>
<evidence type="ECO:0000259" key="6">
    <source>
        <dbReference type="PROSITE" id="PS50199"/>
    </source>
</evidence>
<dbReference type="CDD" id="cd22751">
    <property type="entry name" value="OTU_plant_OTU9-like"/>
    <property type="match status" value="1"/>
</dbReference>
<dbReference type="PROSITE" id="PS50802">
    <property type="entry name" value="OTU"/>
    <property type="match status" value="1"/>
</dbReference>
<keyword evidence="9" id="KW-1185">Reference proteome</keyword>
<evidence type="ECO:0000259" key="7">
    <source>
        <dbReference type="PROSITE" id="PS50802"/>
    </source>
</evidence>
<evidence type="ECO:0008006" key="10">
    <source>
        <dbReference type="Google" id="ProtNLM"/>
    </source>
</evidence>
<dbReference type="GeneID" id="40319013"/>
<dbReference type="RefSeq" id="XP_029227937.1">
    <property type="nucleotide sequence ID" value="XM_029372301.1"/>
</dbReference>
<dbReference type="AlphaFoldDB" id="A0A3R7KZV4"/>
<keyword evidence="3" id="KW-0862">Zinc</keyword>
<dbReference type="PROSITE" id="PS50199">
    <property type="entry name" value="ZF_RANBP2_2"/>
    <property type="match status" value="1"/>
</dbReference>
<evidence type="ECO:0000313" key="9">
    <source>
        <dbReference type="Proteomes" id="UP000284403"/>
    </source>
</evidence>
<dbReference type="Proteomes" id="UP000284403">
    <property type="component" value="Unassembled WGS sequence"/>
</dbReference>
<evidence type="ECO:0000256" key="2">
    <source>
        <dbReference type="ARBA" id="ARBA00022771"/>
    </source>
</evidence>
<protein>
    <recommendedName>
        <fullName evidence="10">OTU domain-containing protein</fullName>
    </recommendedName>
</protein>
<keyword evidence="1" id="KW-0479">Metal-binding</keyword>
<evidence type="ECO:0000256" key="1">
    <source>
        <dbReference type="ARBA" id="ARBA00022723"/>
    </source>
</evidence>